<dbReference type="InParanoid" id="G0QW02"/>
<reference evidence="2 3" key="1">
    <citation type="submission" date="2011-07" db="EMBL/GenBank/DDBJ databases">
        <authorList>
            <person name="Coyne R."/>
            <person name="Brami D."/>
            <person name="Johnson J."/>
            <person name="Hostetler J."/>
            <person name="Hannick L."/>
            <person name="Clark T."/>
            <person name="Cassidy-Hanley D."/>
            <person name="Inman J."/>
        </authorList>
    </citation>
    <scope>NUCLEOTIDE SEQUENCE [LARGE SCALE GENOMIC DNA]</scope>
    <source>
        <strain evidence="2 3">G5</strain>
    </source>
</reference>
<dbReference type="EMBL" id="GL983973">
    <property type="protein sequence ID" value="EGR30595.1"/>
    <property type="molecule type" value="Genomic_DNA"/>
</dbReference>
<evidence type="ECO:0000313" key="2">
    <source>
        <dbReference type="EMBL" id="EGR30595.1"/>
    </source>
</evidence>
<dbReference type="InterPro" id="IPR036412">
    <property type="entry name" value="HAD-like_sf"/>
</dbReference>
<feature type="domain" description="FCP1 homology" evidence="1">
    <location>
        <begin position="1"/>
        <end position="157"/>
    </location>
</feature>
<dbReference type="GeneID" id="14906709"/>
<sequence length="318" mass="38181">MDLKTLVIDLDETLVHCYFKEVEDYDFTLTINIQNIKFDIYVKKRPGCELFLEILSQYYEIIIFTASLGEYANPVIDQIDKNKVVASRIFRENCTFHNGIFVKDLSKLKRDLKDIIIIDNSECSFLFQKENAILIDSFFDDIEDQELFQLIPFLMYLNQVYDVRNVQQKLIEFVQNQQLEYISSILNKKCIFNKPKYFQEIQLIFEQKYKDDKYYRYLLKWISAQIEKNSDINISTLLDQISMENQIDIQTPNKYKIENKIRDDERSILDQQKIKIFDKIRFQFSSKNLNSPISKQSYIQILKRKKKEEVLIKKKKSF</sequence>
<dbReference type="Proteomes" id="UP000008983">
    <property type="component" value="Unassembled WGS sequence"/>
</dbReference>
<dbReference type="eggNOG" id="KOG1605">
    <property type="taxonomic scope" value="Eukaryota"/>
</dbReference>
<dbReference type="GO" id="GO:0004722">
    <property type="term" value="F:protein serine/threonine phosphatase activity"/>
    <property type="evidence" value="ECO:0007669"/>
    <property type="project" value="UniProtKB-EC"/>
</dbReference>
<dbReference type="AlphaFoldDB" id="G0QW02"/>
<dbReference type="Gene3D" id="3.40.50.1000">
    <property type="entry name" value="HAD superfamily/HAD-like"/>
    <property type="match status" value="1"/>
</dbReference>
<accession>G0QW02</accession>
<dbReference type="FunCoup" id="G0QW02">
    <property type="interactions" value="31"/>
</dbReference>
<dbReference type="STRING" id="857967.G0QW02"/>
<dbReference type="Pfam" id="PF03031">
    <property type="entry name" value="NIF"/>
    <property type="match status" value="1"/>
</dbReference>
<dbReference type="EC" id="3.1.3.16" evidence="2"/>
<gene>
    <name evidence="2" type="ORF">IMG5_128260</name>
</gene>
<name>G0QW02_ICHMU</name>
<evidence type="ECO:0000313" key="3">
    <source>
        <dbReference type="Proteomes" id="UP000008983"/>
    </source>
</evidence>
<dbReference type="CDD" id="cd07521">
    <property type="entry name" value="HAD_FCP1-like"/>
    <property type="match status" value="1"/>
</dbReference>
<dbReference type="SUPFAM" id="SSF56784">
    <property type="entry name" value="HAD-like"/>
    <property type="match status" value="1"/>
</dbReference>
<dbReference type="InterPro" id="IPR004274">
    <property type="entry name" value="FCP1_dom"/>
</dbReference>
<dbReference type="NCBIfam" id="TIGR02251">
    <property type="entry name" value="HIF-SF_euk"/>
    <property type="match status" value="1"/>
</dbReference>
<keyword evidence="3" id="KW-1185">Reference proteome</keyword>
<dbReference type="PROSITE" id="PS50969">
    <property type="entry name" value="FCP1"/>
    <property type="match status" value="1"/>
</dbReference>
<dbReference type="OrthoDB" id="277011at2759"/>
<dbReference type="FunFam" id="3.40.50.1000:FF:000093">
    <property type="entry name" value="NLI interacting factor-like phosphatase family protein"/>
    <property type="match status" value="1"/>
</dbReference>
<organism evidence="2 3">
    <name type="scientific">Ichthyophthirius multifiliis</name>
    <name type="common">White spot disease agent</name>
    <name type="synonym">Ich</name>
    <dbReference type="NCBI Taxonomy" id="5932"/>
    <lineage>
        <taxon>Eukaryota</taxon>
        <taxon>Sar</taxon>
        <taxon>Alveolata</taxon>
        <taxon>Ciliophora</taxon>
        <taxon>Intramacronucleata</taxon>
        <taxon>Oligohymenophorea</taxon>
        <taxon>Hymenostomatida</taxon>
        <taxon>Ophryoglenina</taxon>
        <taxon>Ichthyophthirius</taxon>
    </lineage>
</organism>
<dbReference type="InterPro" id="IPR050365">
    <property type="entry name" value="TIM50"/>
</dbReference>
<proteinExistence type="predicted"/>
<keyword evidence="2" id="KW-0378">Hydrolase</keyword>
<evidence type="ECO:0000259" key="1">
    <source>
        <dbReference type="PROSITE" id="PS50969"/>
    </source>
</evidence>
<dbReference type="PANTHER" id="PTHR12210">
    <property type="entry name" value="DULLARD PROTEIN PHOSPHATASE"/>
    <property type="match status" value="1"/>
</dbReference>
<dbReference type="RefSeq" id="XP_004032182.1">
    <property type="nucleotide sequence ID" value="XM_004032134.1"/>
</dbReference>
<protein>
    <submittedName>
        <fullName evidence="2">NLI interacting factor-like phosphatase family protein, putative</fullName>
        <ecNumber evidence="2">3.1.3.16</ecNumber>
    </submittedName>
</protein>
<dbReference type="InterPro" id="IPR023214">
    <property type="entry name" value="HAD_sf"/>
</dbReference>
<dbReference type="SMART" id="SM00577">
    <property type="entry name" value="CPDc"/>
    <property type="match status" value="1"/>
</dbReference>
<dbReference type="InterPro" id="IPR011948">
    <property type="entry name" value="Dullard_phosphatase"/>
</dbReference>